<reference evidence="20 21" key="1">
    <citation type="submission" date="2020-04" db="EMBL/GenBank/DDBJ databases">
        <authorList>
            <person name="Pajer P."/>
            <person name="Broz P."/>
        </authorList>
    </citation>
    <scope>NUCLEOTIDE SEQUENCE [LARGE SCALE GENOMIC DNA]</scope>
    <source>
        <strain evidence="21">NRL-ATB46093</strain>
    </source>
</reference>
<evidence type="ECO:0000256" key="1">
    <source>
        <dbReference type="ARBA" id="ARBA00004651"/>
    </source>
</evidence>
<dbReference type="CDD" id="cd14265">
    <property type="entry name" value="UDPK_IM_like"/>
    <property type="match status" value="1"/>
</dbReference>
<evidence type="ECO:0000256" key="11">
    <source>
        <dbReference type="ARBA" id="ARBA00023098"/>
    </source>
</evidence>
<feature type="binding site" evidence="17">
    <location>
        <position position="72"/>
    </location>
    <ligand>
        <name>ATP</name>
        <dbReference type="ChEBI" id="CHEBI:30616"/>
    </ligand>
</feature>
<gene>
    <name evidence="20" type="ORF">HF394_15185</name>
</gene>
<evidence type="ECO:0000256" key="10">
    <source>
        <dbReference type="ARBA" id="ARBA00022989"/>
    </source>
</evidence>
<dbReference type="GO" id="GO:0046872">
    <property type="term" value="F:metal ion binding"/>
    <property type="evidence" value="ECO:0007669"/>
    <property type="project" value="UniProtKB-KW"/>
</dbReference>
<organism evidence="20 21">
    <name type="scientific">Planococcus glaciei</name>
    <dbReference type="NCBI Taxonomy" id="459472"/>
    <lineage>
        <taxon>Bacteria</taxon>
        <taxon>Bacillati</taxon>
        <taxon>Bacillota</taxon>
        <taxon>Bacilli</taxon>
        <taxon>Bacillales</taxon>
        <taxon>Caryophanaceae</taxon>
        <taxon>Planococcus</taxon>
    </lineage>
</organism>
<dbReference type="InterPro" id="IPR000829">
    <property type="entry name" value="DAGK"/>
</dbReference>
<keyword evidence="11" id="KW-0443">Lipid metabolism</keyword>
<dbReference type="RefSeq" id="WP_036809463.1">
    <property type="nucleotide sequence ID" value="NZ_CP051177.1"/>
</dbReference>
<dbReference type="PANTHER" id="PTHR34299">
    <property type="entry name" value="DIACYLGLYCEROL KINASE"/>
    <property type="match status" value="1"/>
</dbReference>
<keyword evidence="12 19" id="KW-0472">Membrane</keyword>
<keyword evidence="9 17" id="KW-0067">ATP-binding</keyword>
<dbReference type="EMBL" id="CP051177">
    <property type="protein sequence ID" value="QKX51808.1"/>
    <property type="molecule type" value="Genomic_DNA"/>
</dbReference>
<evidence type="ECO:0000256" key="9">
    <source>
        <dbReference type="ARBA" id="ARBA00022840"/>
    </source>
</evidence>
<feature type="binding site" evidence="18">
    <location>
        <position position="24"/>
    </location>
    <ligand>
        <name>a divalent metal cation</name>
        <dbReference type="ChEBI" id="CHEBI:60240"/>
    </ligand>
</feature>
<keyword evidence="13" id="KW-0594">Phospholipid biosynthesis</keyword>
<accession>A0A7H8QCS3</accession>
<dbReference type="GO" id="GO:0005886">
    <property type="term" value="C:plasma membrane"/>
    <property type="evidence" value="ECO:0007669"/>
    <property type="project" value="UniProtKB-SubCell"/>
</dbReference>
<feature type="transmembrane region" description="Helical" evidence="19">
    <location>
        <begin position="92"/>
        <end position="113"/>
    </location>
</feature>
<dbReference type="OrthoDB" id="9789934at2"/>
<evidence type="ECO:0000313" key="20">
    <source>
        <dbReference type="EMBL" id="QKX51808.1"/>
    </source>
</evidence>
<evidence type="ECO:0000256" key="8">
    <source>
        <dbReference type="ARBA" id="ARBA00022777"/>
    </source>
</evidence>
<dbReference type="InterPro" id="IPR033717">
    <property type="entry name" value="UDPK"/>
</dbReference>
<dbReference type="GO" id="GO:0008654">
    <property type="term" value="P:phospholipid biosynthetic process"/>
    <property type="evidence" value="ECO:0007669"/>
    <property type="project" value="UniProtKB-KW"/>
</dbReference>
<keyword evidence="4" id="KW-0444">Lipid biosynthesis</keyword>
<keyword evidence="14" id="KW-1208">Phospholipid metabolism</keyword>
<evidence type="ECO:0000256" key="18">
    <source>
        <dbReference type="PIRSR" id="PIRSR600829-4"/>
    </source>
</evidence>
<sequence>MKASRFFNSFKFAMQGIGSALKREQNMQLHVLAAFVVLAAGVWTGLSKSEWLIVLLLIGGMLALEMMNSAIERVVDLASPDIHPLAKEAKDIAAGAVLVFAAASAIIGLLIFIPKWF</sequence>
<dbReference type="PROSITE" id="PS01069">
    <property type="entry name" value="DAGK_PROKAR"/>
    <property type="match status" value="1"/>
</dbReference>
<proteinExistence type="inferred from homology"/>
<evidence type="ECO:0000256" key="7">
    <source>
        <dbReference type="ARBA" id="ARBA00022741"/>
    </source>
</evidence>
<comment type="similarity">
    <text evidence="2">Belongs to the bacterial diacylglycerol kinase family.</text>
</comment>
<keyword evidence="10 19" id="KW-1133">Transmembrane helix</keyword>
<evidence type="ECO:0000256" key="17">
    <source>
        <dbReference type="PIRSR" id="PIRSR600829-3"/>
    </source>
</evidence>
<feature type="binding site" evidence="17">
    <location>
        <begin position="90"/>
        <end position="91"/>
    </location>
    <ligand>
        <name>ATP</name>
        <dbReference type="ChEBI" id="CHEBI:30616"/>
    </ligand>
</feature>
<dbReference type="GO" id="GO:0005524">
    <property type="term" value="F:ATP binding"/>
    <property type="evidence" value="ECO:0007669"/>
    <property type="project" value="UniProtKB-KW"/>
</dbReference>
<keyword evidence="6 19" id="KW-0812">Transmembrane</keyword>
<evidence type="ECO:0000256" key="15">
    <source>
        <dbReference type="PIRSR" id="PIRSR600829-1"/>
    </source>
</evidence>
<feature type="binding site" evidence="17">
    <location>
        <position position="5"/>
    </location>
    <ligand>
        <name>ATP</name>
        <dbReference type="ChEBI" id="CHEBI:30616"/>
    </ligand>
</feature>
<dbReference type="InterPro" id="IPR036945">
    <property type="entry name" value="DAGK_sf"/>
</dbReference>
<keyword evidence="3" id="KW-1003">Cell membrane</keyword>
<evidence type="ECO:0000256" key="2">
    <source>
        <dbReference type="ARBA" id="ARBA00005967"/>
    </source>
</evidence>
<feature type="binding site" evidence="17">
    <location>
        <position position="24"/>
    </location>
    <ligand>
        <name>ATP</name>
        <dbReference type="ChEBI" id="CHEBI:30616"/>
    </ligand>
</feature>
<dbReference type="Gene3D" id="1.10.287.3610">
    <property type="match status" value="1"/>
</dbReference>
<evidence type="ECO:0000256" key="6">
    <source>
        <dbReference type="ARBA" id="ARBA00022692"/>
    </source>
</evidence>
<dbReference type="GO" id="GO:0016301">
    <property type="term" value="F:kinase activity"/>
    <property type="evidence" value="ECO:0007669"/>
    <property type="project" value="UniProtKB-KW"/>
</dbReference>
<comment type="subcellular location">
    <subcellularLocation>
        <location evidence="1">Cell membrane</location>
        <topology evidence="1">Multi-pass membrane protein</topology>
    </subcellularLocation>
</comment>
<dbReference type="PANTHER" id="PTHR34299:SF1">
    <property type="entry name" value="DIACYLGLYCEROL KINASE"/>
    <property type="match status" value="1"/>
</dbReference>
<evidence type="ECO:0000256" key="16">
    <source>
        <dbReference type="PIRSR" id="PIRSR600829-2"/>
    </source>
</evidence>
<keyword evidence="7 17" id="KW-0547">Nucleotide-binding</keyword>
<protein>
    <submittedName>
        <fullName evidence="20">Diacylglycerol kinase family protein</fullName>
    </submittedName>
</protein>
<keyword evidence="18" id="KW-0479">Metal-binding</keyword>
<comment type="cofactor">
    <cofactor evidence="18">
        <name>Mg(2+)</name>
        <dbReference type="ChEBI" id="CHEBI:18420"/>
    </cofactor>
    <text evidence="18">Mn(2+), Zn(2+), Cd(2+) and Co(2+) support activity to lesser extents.</text>
</comment>
<keyword evidence="18" id="KW-0460">Magnesium</keyword>
<dbReference type="Pfam" id="PF01219">
    <property type="entry name" value="DAGK_prokar"/>
    <property type="match status" value="1"/>
</dbReference>
<evidence type="ECO:0000256" key="5">
    <source>
        <dbReference type="ARBA" id="ARBA00022679"/>
    </source>
</evidence>
<name>A0A7H8QCS3_9BACL</name>
<feature type="binding site" evidence="18">
    <location>
        <position position="72"/>
    </location>
    <ligand>
        <name>a divalent metal cation</name>
        <dbReference type="ChEBI" id="CHEBI:60240"/>
    </ligand>
</feature>
<keyword evidence="8 20" id="KW-0418">Kinase</keyword>
<feature type="binding site" evidence="16">
    <location>
        <position position="5"/>
    </location>
    <ligand>
        <name>substrate</name>
    </ligand>
</feature>
<feature type="active site" description="Proton acceptor" evidence="15">
    <location>
        <position position="65"/>
    </location>
</feature>
<evidence type="ECO:0000256" key="3">
    <source>
        <dbReference type="ARBA" id="ARBA00022475"/>
    </source>
</evidence>
<feature type="transmembrane region" description="Helical" evidence="19">
    <location>
        <begin position="52"/>
        <end position="71"/>
    </location>
</feature>
<evidence type="ECO:0000256" key="12">
    <source>
        <dbReference type="ARBA" id="ARBA00023136"/>
    </source>
</evidence>
<keyword evidence="21" id="KW-1185">Reference proteome</keyword>
<evidence type="ECO:0000256" key="4">
    <source>
        <dbReference type="ARBA" id="ARBA00022516"/>
    </source>
</evidence>
<dbReference type="Proteomes" id="UP000509222">
    <property type="component" value="Chromosome"/>
</dbReference>
<feature type="transmembrane region" description="Helical" evidence="19">
    <location>
        <begin position="29"/>
        <end position="46"/>
    </location>
</feature>
<evidence type="ECO:0000256" key="13">
    <source>
        <dbReference type="ARBA" id="ARBA00023209"/>
    </source>
</evidence>
<evidence type="ECO:0000313" key="21">
    <source>
        <dbReference type="Proteomes" id="UP000509222"/>
    </source>
</evidence>
<dbReference type="AlphaFoldDB" id="A0A7H8QCS3"/>
<evidence type="ECO:0000256" key="19">
    <source>
        <dbReference type="SAM" id="Phobius"/>
    </source>
</evidence>
<keyword evidence="5" id="KW-0808">Transferase</keyword>
<reference evidence="21" key="2">
    <citation type="submission" date="2020-06" db="EMBL/GenBank/DDBJ databases">
        <title>Isolation of Planomicrobium glaciei.</title>
        <authorList>
            <person name="Malisova L."/>
            <person name="Safrankova R."/>
            <person name="Jakubu V."/>
            <person name="Spanelova P."/>
        </authorList>
    </citation>
    <scope>NUCLEOTIDE SEQUENCE [LARGE SCALE GENOMIC DNA]</scope>
    <source>
        <strain evidence="21">NRL-ATB46093</strain>
    </source>
</reference>
<feature type="binding site" evidence="16">
    <location>
        <position position="65"/>
    </location>
    <ligand>
        <name>substrate</name>
    </ligand>
</feature>
<evidence type="ECO:0000256" key="14">
    <source>
        <dbReference type="ARBA" id="ARBA00023264"/>
    </source>
</evidence>